<name>A0A6P8ZVD5_THRPL</name>
<feature type="region of interest" description="Disordered" evidence="1">
    <location>
        <begin position="141"/>
        <end position="204"/>
    </location>
</feature>
<dbReference type="RefSeq" id="XP_034249085.1">
    <property type="nucleotide sequence ID" value="XM_034393194.1"/>
</dbReference>
<evidence type="ECO:0000313" key="3">
    <source>
        <dbReference type="RefSeq" id="XP_034249085.1"/>
    </source>
</evidence>
<proteinExistence type="predicted"/>
<reference evidence="3" key="1">
    <citation type="submission" date="2025-08" db="UniProtKB">
        <authorList>
            <consortium name="RefSeq"/>
        </authorList>
    </citation>
    <scope>IDENTIFICATION</scope>
    <source>
        <tissue evidence="3">Total insect</tissue>
    </source>
</reference>
<dbReference type="KEGG" id="tpal:117649971"/>
<dbReference type="GeneID" id="117649971"/>
<dbReference type="InParanoid" id="A0A6P8ZVD5"/>
<feature type="region of interest" description="Disordered" evidence="1">
    <location>
        <begin position="275"/>
        <end position="295"/>
    </location>
</feature>
<sequence length="378" mass="42474">MPNMQLHNEIRTVQSQLKTAIQNHQMIVFKLKDRPVSIKLRVQMCNIQRHIVSLGERQKKLLTQLRQELEANGGSMKMSPLQNLRPNPLYPQLSSKSQPIKKELINIKCESILDGYENTNNIQAKPEVPHTSRRKSKLVAITDLPLTNGHSVPSPTPVLKENTPSSTPSSSPTHSSNPVKQPKQRTARVESIPTSSVSDESQDAFVNLPADPETRKKLQFMTALSLVTREVLTELKNRRTERKRRSTANPHFLYGSILEQKRKRTSYLAKSPAVDVPSISTSGSSKANEEENSPQSACMSCTSTNGSLSKCAVCQKSFHWIVFMMLQSLNLPREESSIANRVRRIKPMLLIMSLAHLSLIVNPNVFICKPQHFSFPLS</sequence>
<organism evidence="3">
    <name type="scientific">Thrips palmi</name>
    <name type="common">Melon thrips</name>
    <dbReference type="NCBI Taxonomy" id="161013"/>
    <lineage>
        <taxon>Eukaryota</taxon>
        <taxon>Metazoa</taxon>
        <taxon>Ecdysozoa</taxon>
        <taxon>Arthropoda</taxon>
        <taxon>Hexapoda</taxon>
        <taxon>Insecta</taxon>
        <taxon>Pterygota</taxon>
        <taxon>Neoptera</taxon>
        <taxon>Paraneoptera</taxon>
        <taxon>Thysanoptera</taxon>
        <taxon>Terebrantia</taxon>
        <taxon>Thripoidea</taxon>
        <taxon>Thripidae</taxon>
        <taxon>Thrips</taxon>
    </lineage>
</organism>
<dbReference type="AlphaFoldDB" id="A0A6P8ZVD5"/>
<evidence type="ECO:0000256" key="1">
    <source>
        <dbReference type="SAM" id="MobiDB-lite"/>
    </source>
</evidence>
<dbReference type="Proteomes" id="UP000515158">
    <property type="component" value="Unplaced"/>
</dbReference>
<gene>
    <name evidence="3" type="primary">LOC117649971</name>
</gene>
<accession>A0A6P8ZVD5</accession>
<dbReference type="OrthoDB" id="336088at2759"/>
<keyword evidence="2" id="KW-1185">Reference proteome</keyword>
<protein>
    <submittedName>
        <fullName evidence="3">Uncharacterized protein LOC117649971</fullName>
    </submittedName>
</protein>
<feature type="compositionally biased region" description="Low complexity" evidence="1">
    <location>
        <begin position="163"/>
        <end position="176"/>
    </location>
</feature>
<evidence type="ECO:0000313" key="2">
    <source>
        <dbReference type="Proteomes" id="UP000515158"/>
    </source>
</evidence>